<reference evidence="6 7" key="1">
    <citation type="submission" date="2016-04" db="EMBL/GenBank/DDBJ databases">
        <title>Genome sequence of Clostridium magnum DSM 2767.</title>
        <authorList>
            <person name="Poehlein A."/>
            <person name="Uhlig R."/>
            <person name="Fischer R."/>
            <person name="Bahl H."/>
            <person name="Daniel R."/>
        </authorList>
    </citation>
    <scope>NUCLEOTIDE SEQUENCE [LARGE SCALE GENOMIC DNA]</scope>
    <source>
        <strain evidence="6 7">DSM 2767</strain>
    </source>
</reference>
<dbReference type="UniPathway" id="UPA00148">
    <property type="reaction ID" value="UER00227"/>
</dbReference>
<comment type="caution">
    <text evidence="6">The sequence shown here is derived from an EMBL/GenBank/DDBJ whole genome shotgun (WGS) entry which is preliminary data.</text>
</comment>
<comment type="similarity">
    <text evidence="5">Belongs to the CbiD family.</text>
</comment>
<dbReference type="PANTHER" id="PTHR35863:SF1">
    <property type="entry name" value="COBALT-PRECORRIN-5B C(1)-METHYLTRANSFERASE"/>
    <property type="match status" value="1"/>
</dbReference>
<evidence type="ECO:0000256" key="4">
    <source>
        <dbReference type="ARBA" id="ARBA00022691"/>
    </source>
</evidence>
<dbReference type="Pfam" id="PF01888">
    <property type="entry name" value="CbiD"/>
    <property type="match status" value="1"/>
</dbReference>
<keyword evidence="1 5" id="KW-0169">Cobalamin biosynthesis</keyword>
<dbReference type="EC" id="2.1.1.195" evidence="5"/>
<proteinExistence type="inferred from homology"/>
<dbReference type="SUPFAM" id="SSF111342">
    <property type="entry name" value="CbiD-like"/>
    <property type="match status" value="1"/>
</dbReference>
<dbReference type="NCBIfam" id="TIGR00312">
    <property type="entry name" value="cbiD"/>
    <property type="match status" value="1"/>
</dbReference>
<dbReference type="GO" id="GO:0032259">
    <property type="term" value="P:methylation"/>
    <property type="evidence" value="ECO:0007669"/>
    <property type="project" value="UniProtKB-KW"/>
</dbReference>
<organism evidence="6 7">
    <name type="scientific">Clostridium magnum DSM 2767</name>
    <dbReference type="NCBI Taxonomy" id="1121326"/>
    <lineage>
        <taxon>Bacteria</taxon>
        <taxon>Bacillati</taxon>
        <taxon>Bacillota</taxon>
        <taxon>Clostridia</taxon>
        <taxon>Eubacteriales</taxon>
        <taxon>Clostridiaceae</taxon>
        <taxon>Clostridium</taxon>
    </lineage>
</organism>
<dbReference type="OrthoDB" id="6439987at2"/>
<dbReference type="STRING" id="1121326.CLMAG_37360"/>
<gene>
    <name evidence="5" type="primary">cbiD</name>
    <name evidence="6" type="ORF">CLMAG_37360</name>
</gene>
<comment type="catalytic activity">
    <reaction evidence="5">
        <text>Co-precorrin-5B + S-adenosyl-L-methionine = Co-precorrin-6A + S-adenosyl-L-homocysteine</text>
        <dbReference type="Rhea" id="RHEA:26285"/>
        <dbReference type="ChEBI" id="CHEBI:57856"/>
        <dbReference type="ChEBI" id="CHEBI:59789"/>
        <dbReference type="ChEBI" id="CHEBI:60063"/>
        <dbReference type="ChEBI" id="CHEBI:60064"/>
        <dbReference type="EC" id="2.1.1.195"/>
    </reaction>
</comment>
<accession>A0A161WGL9</accession>
<evidence type="ECO:0000313" key="7">
    <source>
        <dbReference type="Proteomes" id="UP000076603"/>
    </source>
</evidence>
<dbReference type="EMBL" id="LWAE01000004">
    <property type="protein sequence ID" value="KZL90825.1"/>
    <property type="molecule type" value="Genomic_DNA"/>
</dbReference>
<dbReference type="InterPro" id="IPR002748">
    <property type="entry name" value="CbiD"/>
</dbReference>
<evidence type="ECO:0000313" key="6">
    <source>
        <dbReference type="EMBL" id="KZL90825.1"/>
    </source>
</evidence>
<dbReference type="Gene3D" id="3.30.2110.10">
    <property type="entry name" value="CbiD-like"/>
    <property type="match status" value="1"/>
</dbReference>
<sequence>MLDMYVNCDGKRLRCGYTTGSCATGAAKAATRMLYFGEELKEIKIDTPKGIELLLPIEKINRGENYVECCVVKDGGDDPDATHGLEIWARAEKRNDGYTLKGGKGVGVVHSDGLYVKKGEPAINPVPRKMIEKEVKEVLPKDKGIEITIFVPRGEEIAKKTFNPRLNILGGISILGTTGIVMPMSEEALMQSVELEMNQKVAQGQKNLILLFGNMGEDMANKLGLDKDKMVIMSNYVGFALNCCMGRDIKKIVMVGHIGKLCKIASGCFNTHSRVCDVRLETLALELALMGKDKELVEKVYNEETTEGAVRLLGDGYEELYKNIGIKVKKKLEQYTYDTIEADVIMYSMDRGILYNSVE</sequence>
<dbReference type="GO" id="GO:0043780">
    <property type="term" value="F:cobalt-precorrin-5B C1-methyltransferase activity"/>
    <property type="evidence" value="ECO:0007669"/>
    <property type="project" value="RHEA"/>
</dbReference>
<dbReference type="GO" id="GO:0019251">
    <property type="term" value="P:anaerobic cobalamin biosynthetic process"/>
    <property type="evidence" value="ECO:0007669"/>
    <property type="project" value="UniProtKB-UniRule"/>
</dbReference>
<dbReference type="AlphaFoldDB" id="A0A161WGL9"/>
<comment type="function">
    <text evidence="5">Catalyzes the methylation of C-1 in cobalt-precorrin-5B to form cobalt-precorrin-6A.</text>
</comment>
<dbReference type="Proteomes" id="UP000076603">
    <property type="component" value="Unassembled WGS sequence"/>
</dbReference>
<keyword evidence="3 5" id="KW-0808">Transferase</keyword>
<dbReference type="RefSeq" id="WP_066625658.1">
    <property type="nucleotide sequence ID" value="NZ_FQXL01000013.1"/>
</dbReference>
<evidence type="ECO:0000256" key="2">
    <source>
        <dbReference type="ARBA" id="ARBA00022603"/>
    </source>
</evidence>
<dbReference type="PIRSF" id="PIRSF026782">
    <property type="entry name" value="CbiD"/>
    <property type="match status" value="1"/>
</dbReference>
<protein>
    <recommendedName>
        <fullName evidence="5">Cobalt-precorrin-5B C(1)-methyltransferase</fullName>
        <ecNumber evidence="5">2.1.1.195</ecNumber>
    </recommendedName>
    <alternativeName>
        <fullName evidence="5">Cobalt-precorrin-6A synthase</fullName>
    </alternativeName>
</protein>
<keyword evidence="4 5" id="KW-0949">S-adenosyl-L-methionine</keyword>
<evidence type="ECO:0000256" key="1">
    <source>
        <dbReference type="ARBA" id="ARBA00022573"/>
    </source>
</evidence>
<comment type="pathway">
    <text evidence="5">Cofactor biosynthesis; adenosylcobalamin biosynthesis; cob(II)yrinate a,c-diamide from sirohydrochlorin (anaerobic route): step 6/10.</text>
</comment>
<keyword evidence="2 5" id="KW-0489">Methyltransferase</keyword>
<evidence type="ECO:0000256" key="3">
    <source>
        <dbReference type="ARBA" id="ARBA00022679"/>
    </source>
</evidence>
<name>A0A161WGL9_9CLOT</name>
<dbReference type="HAMAP" id="MF_00787">
    <property type="entry name" value="CbiD"/>
    <property type="match status" value="1"/>
</dbReference>
<dbReference type="PATRIC" id="fig|1121326.3.peg.3780"/>
<keyword evidence="7" id="KW-1185">Reference proteome</keyword>
<evidence type="ECO:0000256" key="5">
    <source>
        <dbReference type="HAMAP-Rule" id="MF_00787"/>
    </source>
</evidence>
<dbReference type="InterPro" id="IPR036074">
    <property type="entry name" value="CbiD_sf"/>
</dbReference>
<dbReference type="PANTHER" id="PTHR35863">
    <property type="entry name" value="COBALT-PRECORRIN-5B C(1)-METHYLTRANSFERASE"/>
    <property type="match status" value="1"/>
</dbReference>